<keyword evidence="2" id="KW-1185">Reference proteome</keyword>
<evidence type="ECO:0000313" key="1">
    <source>
        <dbReference type="EMBL" id="AGN30135.1"/>
    </source>
</evidence>
<organism evidence="1 2">
    <name type="scientific">Vibrio phage nt-1</name>
    <dbReference type="NCBI Taxonomy" id="115992"/>
    <lineage>
        <taxon>Viruses</taxon>
        <taxon>Duplodnaviria</taxon>
        <taxon>Heunggongvirae</taxon>
        <taxon>Uroviricota</taxon>
        <taxon>Caudoviricetes</taxon>
        <taxon>Pantevenvirales</taxon>
        <taxon>Straboviridae</taxon>
        <taxon>Mylasvirus</taxon>
        <taxon>Mylasvirus persius</taxon>
    </lineage>
</organism>
<protein>
    <submittedName>
        <fullName evidence="1">Uncharacterized protein</fullName>
    </submittedName>
</protein>
<dbReference type="OrthoDB" id="24463at10239"/>
<proteinExistence type="predicted"/>
<accession>R9TIE1</accession>
<dbReference type="GeneID" id="15926586"/>
<evidence type="ECO:0000313" key="2">
    <source>
        <dbReference type="Proteomes" id="UP000201461"/>
    </source>
</evidence>
<reference evidence="1 2" key="1">
    <citation type="journal article" date="2014" name="Genome Biol. Evol.">
        <title>Composite Conserved Promoter-Terminator Motifs (PeSLs) that Mediate Modular Shuffling in the Diverse T4-Like Myoviruses.</title>
        <authorList>
            <person name="Comeau A.M."/>
            <person name="Arbiol C."/>
            <person name="Krisch H.M."/>
        </authorList>
    </citation>
    <scope>NUCLEOTIDE SEQUENCE [LARGE SCALE GENOMIC DNA]</scope>
</reference>
<dbReference type="EMBL" id="HQ317393">
    <property type="protein sequence ID" value="AGN30135.1"/>
    <property type="molecule type" value="Genomic_DNA"/>
</dbReference>
<dbReference type="KEGG" id="vg:15926586"/>
<sequence>MHHFVFQNGEPMNFGNPQEFLDKFNTQFIPELQKRLDNDPRGGKIVYAGSAQSNSVQGIDVQIEDKNGVISTFFVDPFRQTFCPVFFQ</sequence>
<dbReference type="Proteomes" id="UP000201461">
    <property type="component" value="Segment"/>
</dbReference>
<dbReference type="RefSeq" id="YP_008125284.1">
    <property type="nucleotide sequence ID" value="NC_021529.2"/>
</dbReference>
<gene>
    <name evidence="1" type="ORF">VPFG_00133</name>
</gene>
<name>R9TIE1_9CAUD</name>